<evidence type="ECO:0000256" key="1">
    <source>
        <dbReference type="SAM" id="Phobius"/>
    </source>
</evidence>
<dbReference type="KEGG" id="apr:Apre_0226"/>
<feature type="transmembrane region" description="Helical" evidence="1">
    <location>
        <begin position="344"/>
        <end position="363"/>
    </location>
</feature>
<dbReference type="GO" id="GO:0009636">
    <property type="term" value="P:response to toxic substance"/>
    <property type="evidence" value="ECO:0007669"/>
    <property type="project" value="TreeGrafter"/>
</dbReference>
<dbReference type="RefSeq" id="WP_015777192.1">
    <property type="nucleotide sequence ID" value="NC_013171.1"/>
</dbReference>
<feature type="transmembrane region" description="Helical" evidence="1">
    <location>
        <begin position="6"/>
        <end position="25"/>
    </location>
</feature>
<dbReference type="PANTHER" id="PTHR37810">
    <property type="entry name" value="IMMUNITY PROTEIN SDPI"/>
    <property type="match status" value="1"/>
</dbReference>
<dbReference type="STRING" id="525919.Apre_0226"/>
<feature type="transmembrane region" description="Helical" evidence="1">
    <location>
        <begin position="84"/>
        <end position="102"/>
    </location>
</feature>
<feature type="transmembrane region" description="Helical" evidence="1">
    <location>
        <begin position="233"/>
        <end position="256"/>
    </location>
</feature>
<proteinExistence type="predicted"/>
<protein>
    <submittedName>
        <fullName evidence="3">Membrane protein</fullName>
    </submittedName>
</protein>
<organism evidence="3 4">
    <name type="scientific">Anaerococcus prevotii (strain ATCC 9321 / DSM 20548 / JCM 6508 / NCTC 11806 / PC1)</name>
    <name type="common">Peptostreptococcus prevotii</name>
    <name type="synonym">Peptococcus prevotii</name>
    <dbReference type="NCBI Taxonomy" id="525919"/>
    <lineage>
        <taxon>Bacteria</taxon>
        <taxon>Bacillati</taxon>
        <taxon>Bacillota</taxon>
        <taxon>Tissierellia</taxon>
        <taxon>Tissierellales</taxon>
        <taxon>Peptoniphilaceae</taxon>
        <taxon>Anaerococcus</taxon>
    </lineage>
</organism>
<feature type="transmembrane region" description="Helical" evidence="1">
    <location>
        <begin position="191"/>
        <end position="212"/>
    </location>
</feature>
<sequence length="365" mass="41327">MNENMSIAVFYGIIIILISLIQAFVTSYSKRGYVLGVRLVEDLEKDREVRKIVKDYRTLTILVGFALALLIVGLSYLIENEALLNLAYILSIFLTYIPLVLANKKLKVLAKDQKVDKRKVVSLDYSKIKIFNKKEFFGIYLGLLLIVIIFAIRIHLDYENFPDKLIMHMNSKGEIDGIAHKSYLSIQSPTIVSFFMLAVMFFANLSQLLSKMRISPDMPEESLDRLLETRRIWTYYFATSAILLIVLFQVGIPSFMKTGDDSLVKVLGIIAIGFSIGGSILIGKFRSVDGSALNKTGRYGYEEEDDKWILGGLIYYNPDDPAIFVEKRVGVGTTMNFANNWVKVIFIAVILFPFVLGLVLNMFEG</sequence>
<feature type="transmembrane region" description="Helical" evidence="1">
    <location>
        <begin position="262"/>
        <end position="282"/>
    </location>
</feature>
<dbReference type="eggNOG" id="COG4194">
    <property type="taxonomic scope" value="Bacteria"/>
</dbReference>
<reference evidence="3 4" key="1">
    <citation type="journal article" date="2009" name="Stand. Genomic Sci.">
        <title>Complete genome sequence of Anaerococcus prevotii type strain (PC1).</title>
        <authorList>
            <person name="Labutti K."/>
            <person name="Pukall R."/>
            <person name="Steenblock K."/>
            <person name="Glavina Del Rio T."/>
            <person name="Tice H."/>
            <person name="Copeland A."/>
            <person name="Cheng J.F."/>
            <person name="Lucas S."/>
            <person name="Chen F."/>
            <person name="Nolan M."/>
            <person name="Bruce D."/>
            <person name="Goodwin L."/>
            <person name="Pitluck S."/>
            <person name="Ivanova N."/>
            <person name="Mavromatis K."/>
            <person name="Ovchinnikova G."/>
            <person name="Pati A."/>
            <person name="Chen A."/>
            <person name="Palaniappan K."/>
            <person name="Land M."/>
            <person name="Hauser L."/>
            <person name="Chang Y.J."/>
            <person name="Jeffries C.D."/>
            <person name="Chain P."/>
            <person name="Saunders E."/>
            <person name="Brettin T."/>
            <person name="Detter J.C."/>
            <person name="Han C."/>
            <person name="Goker M."/>
            <person name="Bristow J."/>
            <person name="Eisen J.A."/>
            <person name="Markowitz V."/>
            <person name="Hugenholtz P."/>
            <person name="Kyrpides N.C."/>
            <person name="Klenk H.P."/>
            <person name="Lapidus A."/>
        </authorList>
    </citation>
    <scope>NUCLEOTIDE SEQUENCE [LARGE SCALE GENOMIC DNA]</scope>
    <source>
        <strain evidence="4">ATCC 9321 / DSM 20548 / JCM 6508 / NCTC 11806 / PC1</strain>
    </source>
</reference>
<keyword evidence="4" id="KW-1185">Reference proteome</keyword>
<name>C7RFL7_ANAPD</name>
<feature type="transmembrane region" description="Helical" evidence="1">
    <location>
        <begin position="59"/>
        <end position="78"/>
    </location>
</feature>
<accession>C7RFL7</accession>
<feature type="domain" description="DUF5808" evidence="2">
    <location>
        <begin position="318"/>
        <end position="339"/>
    </location>
</feature>
<gene>
    <name evidence="3" type="ordered locus">Apre_0226</name>
</gene>
<dbReference type="AlphaFoldDB" id="C7RFL7"/>
<keyword evidence="1" id="KW-0812">Transmembrane</keyword>
<dbReference type="EMBL" id="CP001708">
    <property type="protein sequence ID" value="ACV28278.1"/>
    <property type="molecule type" value="Genomic_DNA"/>
</dbReference>
<dbReference type="PANTHER" id="PTHR37810:SF5">
    <property type="entry name" value="IMMUNITY PROTEIN SDPI"/>
    <property type="match status" value="1"/>
</dbReference>
<dbReference type="Proteomes" id="UP000002294">
    <property type="component" value="Chromosome"/>
</dbReference>
<keyword evidence="1" id="KW-1133">Transmembrane helix</keyword>
<keyword evidence="1" id="KW-0472">Membrane</keyword>
<feature type="transmembrane region" description="Helical" evidence="1">
    <location>
        <begin position="136"/>
        <end position="156"/>
    </location>
</feature>
<evidence type="ECO:0000313" key="4">
    <source>
        <dbReference type="Proteomes" id="UP000002294"/>
    </source>
</evidence>
<dbReference type="HOGENOM" id="CLU_059161_0_0_9"/>
<dbReference type="OrthoDB" id="9808690at2"/>
<evidence type="ECO:0000259" key="2">
    <source>
        <dbReference type="Pfam" id="PF19124"/>
    </source>
</evidence>
<dbReference type="Pfam" id="PF19124">
    <property type="entry name" value="DUF5808"/>
    <property type="match status" value="1"/>
</dbReference>
<evidence type="ECO:0000313" key="3">
    <source>
        <dbReference type="EMBL" id="ACV28278.1"/>
    </source>
</evidence>
<dbReference type="InterPro" id="IPR043831">
    <property type="entry name" value="DUF5808"/>
</dbReference>